<organism evidence="3 4">
    <name type="scientific">Macrostomum lignano</name>
    <dbReference type="NCBI Taxonomy" id="282301"/>
    <lineage>
        <taxon>Eukaryota</taxon>
        <taxon>Metazoa</taxon>
        <taxon>Spiralia</taxon>
        <taxon>Lophotrochozoa</taxon>
        <taxon>Platyhelminthes</taxon>
        <taxon>Rhabditophora</taxon>
        <taxon>Macrostomorpha</taxon>
        <taxon>Macrostomida</taxon>
        <taxon>Macrostomidae</taxon>
        <taxon>Macrostomum</taxon>
    </lineage>
</organism>
<comment type="caution">
    <text evidence="3">The sequence shown here is derived from an EMBL/GenBank/DDBJ whole genome shotgun (WGS) entry which is preliminary data.</text>
</comment>
<dbReference type="InterPro" id="IPR000210">
    <property type="entry name" value="BTB/POZ_dom"/>
</dbReference>
<feature type="non-terminal residue" evidence="3">
    <location>
        <position position="1"/>
    </location>
</feature>
<name>A0A267EAZ4_9PLAT</name>
<reference evidence="3 4" key="1">
    <citation type="submission" date="2017-06" db="EMBL/GenBank/DDBJ databases">
        <title>A platform for efficient transgenesis in Macrostomum lignano, a flatworm model organism for stem cell research.</title>
        <authorList>
            <person name="Berezikov E."/>
        </authorList>
    </citation>
    <scope>NUCLEOTIDE SEQUENCE [LARGE SCALE GENOMIC DNA]</scope>
    <source>
        <strain evidence="3">DV1</strain>
        <tissue evidence="3">Whole organism</tissue>
    </source>
</reference>
<protein>
    <recommendedName>
        <fullName evidence="2">BTB domain-containing protein</fullName>
    </recommendedName>
</protein>
<gene>
    <name evidence="3" type="ORF">BOX15_Mlig010574g4</name>
</gene>
<dbReference type="Pfam" id="PF00651">
    <property type="entry name" value="BTB"/>
    <property type="match status" value="1"/>
</dbReference>
<dbReference type="EMBL" id="NIVC01002337">
    <property type="protein sequence ID" value="PAA58743.1"/>
    <property type="molecule type" value="Genomic_DNA"/>
</dbReference>
<feature type="domain" description="BTB" evidence="2">
    <location>
        <begin position="273"/>
        <end position="354"/>
    </location>
</feature>
<keyword evidence="4" id="KW-1185">Reference proteome</keyword>
<proteinExistence type="predicted"/>
<evidence type="ECO:0000313" key="3">
    <source>
        <dbReference type="EMBL" id="PAA58743.1"/>
    </source>
</evidence>
<dbReference type="OrthoDB" id="1893551at2759"/>
<feature type="region of interest" description="Disordered" evidence="1">
    <location>
        <begin position="505"/>
        <end position="534"/>
    </location>
</feature>
<sequence>WPAELFLWQPGWQQPLRLRPRPSPLGTVTSACLTHRALLIGTGRGRGYRVDLSSPTRLSSRSTLSTTAAVSSVSLSAPSDSIPGLHRTARLFADPRGRAFASLQVSPRHFLTDLPEPPAPLVYADMADCLAELLDRAHETGADAELVGSDGVRIGAHRFLLADRSAALADWLINCCHHGDDSSKEVRTIGPWLRLVQSSAELAVIASDCLTGGQIYDLLAYLYCGRGGGGAKGGPLAEVCKALRLKSGRMRRFEANPPLAVDRCNPDGAGHFVDLTIESAPLSDRPDVSSSNSSWACHSALLSARSDYFTAMLMARHYGGWREATTACLSLPYPSSLLSAILAYLYTADVRLVLSPNQDLAPDLLDAADYLQLPGLRLACEAELAQRLHLRSFAGLAVLADSRNADRLLAACVQFAANNLPAMLESAGHCLAGLPAGLLGRLGQDLRGRLRPAGRRFQPIDCGRSIVELLPGWLAGISSDELPLPIPPAPSIAAAGIVGEAASENSPAASATAAASTKRRRSRGSSSSASVSLEKCPELNLLLPVASESVKEVEEEDGASGNG</sequence>
<evidence type="ECO:0000256" key="1">
    <source>
        <dbReference type="SAM" id="MobiDB-lite"/>
    </source>
</evidence>
<dbReference type="PANTHER" id="PTHR24413">
    <property type="entry name" value="SPECKLE-TYPE POZ PROTEIN"/>
    <property type="match status" value="1"/>
</dbReference>
<dbReference type="STRING" id="282301.A0A267EAZ4"/>
<accession>A0A267EAZ4</accession>
<evidence type="ECO:0000313" key="4">
    <source>
        <dbReference type="Proteomes" id="UP000215902"/>
    </source>
</evidence>
<dbReference type="Gene3D" id="3.30.710.10">
    <property type="entry name" value="Potassium Channel Kv1.1, Chain A"/>
    <property type="match status" value="1"/>
</dbReference>
<dbReference type="PROSITE" id="PS50097">
    <property type="entry name" value="BTB"/>
    <property type="match status" value="1"/>
</dbReference>
<dbReference type="Proteomes" id="UP000215902">
    <property type="component" value="Unassembled WGS sequence"/>
</dbReference>
<feature type="compositionally biased region" description="Low complexity" evidence="1">
    <location>
        <begin position="505"/>
        <end position="516"/>
    </location>
</feature>
<dbReference type="InterPro" id="IPR011333">
    <property type="entry name" value="SKP1/BTB/POZ_sf"/>
</dbReference>
<dbReference type="AlphaFoldDB" id="A0A267EAZ4"/>
<evidence type="ECO:0000259" key="2">
    <source>
        <dbReference type="PROSITE" id="PS50097"/>
    </source>
</evidence>
<dbReference type="SMART" id="SM00225">
    <property type="entry name" value="BTB"/>
    <property type="match status" value="1"/>
</dbReference>
<dbReference type="SUPFAM" id="SSF54695">
    <property type="entry name" value="POZ domain"/>
    <property type="match status" value="1"/>
</dbReference>